<dbReference type="Proteomes" id="UP000029273">
    <property type="component" value="Unassembled WGS sequence"/>
</dbReference>
<dbReference type="EMBL" id="JQSG02000003">
    <property type="protein sequence ID" value="OBS09246.1"/>
    <property type="molecule type" value="Genomic_DNA"/>
</dbReference>
<dbReference type="PIRSF" id="PIRSF009467">
    <property type="entry name" value="Ureas_acces_UreF"/>
    <property type="match status" value="1"/>
</dbReference>
<comment type="subcellular location">
    <subcellularLocation>
        <location evidence="3">Cytoplasm</location>
    </subcellularLocation>
</comment>
<dbReference type="PANTHER" id="PTHR33620">
    <property type="entry name" value="UREASE ACCESSORY PROTEIN F"/>
    <property type="match status" value="1"/>
</dbReference>
<keyword evidence="3" id="KW-0963">Cytoplasm</keyword>
<accession>A0A1A6C3V9</accession>
<dbReference type="STRING" id="160660.BJI67_01895"/>
<dbReference type="InterPro" id="IPR038277">
    <property type="entry name" value="UreF_sf"/>
</dbReference>
<dbReference type="AlphaFoldDB" id="A0A1A6C3V9"/>
<dbReference type="Gene3D" id="1.10.4190.10">
    <property type="entry name" value="Urease accessory protein UreF"/>
    <property type="match status" value="1"/>
</dbReference>
<comment type="similarity">
    <text evidence="3">Belongs to the UreF family.</text>
</comment>
<comment type="subunit">
    <text evidence="3">UreD, UreF and UreG form a complex that acts as a GTP-hydrolysis-dependent molecular chaperone, activating the urease apoprotein by helping to assemble the nickel containing metallocenter of UreC. The UreE protein probably delivers the nickel.</text>
</comment>
<evidence type="ECO:0000313" key="4">
    <source>
        <dbReference type="EMBL" id="OBS09246.1"/>
    </source>
</evidence>
<sequence length="229" mass="24265">MGTEGLGGDLALLRLLQLVSPALPVGAYAYSQGLEAAVEAGWVRDEATAAEWIGGVLRQGQAHADLPLLVRLQAAWEAGDRAAVQSWTALLYALRETGELREEDVHLGAALARVLAGLDVPEAADWLTQRPLTFATLFALAASHWGIAPRQAVLGYAWSWAENQVAAAIKLVPLGQSAGQRILSTLVAMLPRVADIALDVPDAALGRSAPGYALASTAHARQYSRLFRS</sequence>
<evidence type="ECO:0000313" key="5">
    <source>
        <dbReference type="Proteomes" id="UP000029273"/>
    </source>
</evidence>
<dbReference type="HAMAP" id="MF_01385">
    <property type="entry name" value="UreF"/>
    <property type="match status" value="1"/>
</dbReference>
<name>A0A1A6C3V9_9GAMM</name>
<keyword evidence="1 3" id="KW-0996">Nickel insertion</keyword>
<dbReference type="RefSeq" id="WP_038090541.1">
    <property type="nucleotide sequence ID" value="NZ_JQSG02000003.1"/>
</dbReference>
<evidence type="ECO:0000256" key="2">
    <source>
        <dbReference type="ARBA" id="ARBA00023186"/>
    </source>
</evidence>
<reference evidence="4 5" key="1">
    <citation type="journal article" date="2014" name="Genome Announc.">
        <title>Draft Genome Sequence of the Iron-Oxidizing, Acidophilic, and Halotolerant 'Thiobacillus prosperus' Type Strain DSM 5130.</title>
        <authorList>
            <person name="Ossandon F.J."/>
            <person name="Cardenas J.P."/>
            <person name="Corbett M."/>
            <person name="Quatrini R."/>
            <person name="Holmes D.S."/>
            <person name="Watkin E."/>
        </authorList>
    </citation>
    <scope>NUCLEOTIDE SEQUENCE [LARGE SCALE GENOMIC DNA]</scope>
    <source>
        <strain evidence="4 5">DSM 5130</strain>
    </source>
</reference>
<dbReference type="GO" id="GO:0016151">
    <property type="term" value="F:nickel cation binding"/>
    <property type="evidence" value="ECO:0007669"/>
    <property type="project" value="UniProtKB-UniRule"/>
</dbReference>
<comment type="caution">
    <text evidence="4">The sequence shown here is derived from an EMBL/GenBank/DDBJ whole genome shotgun (WGS) entry which is preliminary data.</text>
</comment>
<gene>
    <name evidence="3" type="primary">ureF</name>
    <name evidence="4" type="ORF">Thpro_021574</name>
</gene>
<dbReference type="PANTHER" id="PTHR33620:SF1">
    <property type="entry name" value="UREASE ACCESSORY PROTEIN F"/>
    <property type="match status" value="1"/>
</dbReference>
<dbReference type="GO" id="GO:0005737">
    <property type="term" value="C:cytoplasm"/>
    <property type="evidence" value="ECO:0007669"/>
    <property type="project" value="UniProtKB-SubCell"/>
</dbReference>
<keyword evidence="5" id="KW-1185">Reference proteome</keyword>
<evidence type="ECO:0000256" key="3">
    <source>
        <dbReference type="HAMAP-Rule" id="MF_01385"/>
    </source>
</evidence>
<comment type="function">
    <text evidence="3">Required for maturation of urease via the functional incorporation of the urease nickel metallocenter.</text>
</comment>
<dbReference type="Pfam" id="PF01730">
    <property type="entry name" value="UreF"/>
    <property type="match status" value="1"/>
</dbReference>
<organism evidence="4 5">
    <name type="scientific">Acidihalobacter prosperus</name>
    <dbReference type="NCBI Taxonomy" id="160660"/>
    <lineage>
        <taxon>Bacteria</taxon>
        <taxon>Pseudomonadati</taxon>
        <taxon>Pseudomonadota</taxon>
        <taxon>Gammaproteobacteria</taxon>
        <taxon>Chromatiales</taxon>
        <taxon>Ectothiorhodospiraceae</taxon>
        <taxon>Acidihalobacter</taxon>
    </lineage>
</organism>
<keyword evidence="2 3" id="KW-0143">Chaperone</keyword>
<protein>
    <recommendedName>
        <fullName evidence="3">Urease accessory protein UreF</fullName>
    </recommendedName>
</protein>
<dbReference type="InterPro" id="IPR002639">
    <property type="entry name" value="UreF"/>
</dbReference>
<proteinExistence type="inferred from homology"/>
<evidence type="ECO:0000256" key="1">
    <source>
        <dbReference type="ARBA" id="ARBA00022988"/>
    </source>
</evidence>